<name>A0AB34GRS9_ESCRO</name>
<dbReference type="GO" id="GO:0007264">
    <property type="term" value="P:small GTPase-mediated signal transduction"/>
    <property type="evidence" value="ECO:0007669"/>
    <property type="project" value="InterPro"/>
</dbReference>
<dbReference type="GO" id="GO:0051491">
    <property type="term" value="P:positive regulation of filopodium assembly"/>
    <property type="evidence" value="ECO:0007669"/>
    <property type="project" value="TreeGrafter"/>
</dbReference>
<dbReference type="AlphaFoldDB" id="A0AB34GRS9"/>
<dbReference type="PANTHER" id="PTHR23317">
    <property type="entry name" value="DEDICATOR OF CYTOKINESIS DOCK"/>
    <property type="match status" value="1"/>
</dbReference>
<dbReference type="EMBL" id="JAIQCJ010002136">
    <property type="protein sequence ID" value="KAJ8781988.1"/>
    <property type="molecule type" value="Genomic_DNA"/>
</dbReference>
<protein>
    <submittedName>
        <fullName evidence="1">Uncharacterized protein</fullName>
    </submittedName>
</protein>
<reference evidence="1 2" key="1">
    <citation type="submission" date="2022-11" db="EMBL/GenBank/DDBJ databases">
        <title>Whole genome sequence of Eschrichtius robustus ER-17-0199.</title>
        <authorList>
            <person name="Bruniche-Olsen A."/>
            <person name="Black A.N."/>
            <person name="Fields C.J."/>
            <person name="Walden K."/>
            <person name="Dewoody J.A."/>
        </authorList>
    </citation>
    <scope>NUCLEOTIDE SEQUENCE [LARGE SCALE GENOMIC DNA]</scope>
    <source>
        <strain evidence="1">ER-17-0199</strain>
        <tissue evidence="1">Blubber</tissue>
    </source>
</reference>
<sequence>MRDEPAAAEAGVTLQQPEACRAFSRGSCPRITGPWQWRAAQAPGRAVGFAWVPLLKDGRIITFEQQLPVSANLPPGYLNLNDAESRRVIFSNNSLCAKLTHLFLKENVEMHKGVICCSSIHCYGTETHVCIFSSQQSNVDIKWVDGAKPLLKIKSHLESTIYTQCLHAMEIQVMIQFLPVILMQLFRVLTNMTHEDDVPINCTM</sequence>
<dbReference type="GO" id="GO:0005085">
    <property type="term" value="F:guanyl-nucleotide exchange factor activity"/>
    <property type="evidence" value="ECO:0007669"/>
    <property type="project" value="InterPro"/>
</dbReference>
<organism evidence="1 2">
    <name type="scientific">Eschrichtius robustus</name>
    <name type="common">California gray whale</name>
    <name type="synonym">Eschrichtius gibbosus</name>
    <dbReference type="NCBI Taxonomy" id="9764"/>
    <lineage>
        <taxon>Eukaryota</taxon>
        <taxon>Metazoa</taxon>
        <taxon>Chordata</taxon>
        <taxon>Craniata</taxon>
        <taxon>Vertebrata</taxon>
        <taxon>Euteleostomi</taxon>
        <taxon>Mammalia</taxon>
        <taxon>Eutheria</taxon>
        <taxon>Laurasiatheria</taxon>
        <taxon>Artiodactyla</taxon>
        <taxon>Whippomorpha</taxon>
        <taxon>Cetacea</taxon>
        <taxon>Mysticeti</taxon>
        <taxon>Eschrichtiidae</taxon>
        <taxon>Eschrichtius</taxon>
    </lineage>
</organism>
<comment type="caution">
    <text evidence="1">The sequence shown here is derived from an EMBL/GenBank/DDBJ whole genome shotgun (WGS) entry which is preliminary data.</text>
</comment>
<keyword evidence="2" id="KW-1185">Reference proteome</keyword>
<gene>
    <name evidence="1" type="ORF">J1605_010501</name>
</gene>
<evidence type="ECO:0000313" key="1">
    <source>
        <dbReference type="EMBL" id="KAJ8781988.1"/>
    </source>
</evidence>
<dbReference type="GO" id="GO:0002315">
    <property type="term" value="P:marginal zone B cell differentiation"/>
    <property type="evidence" value="ECO:0007669"/>
    <property type="project" value="TreeGrafter"/>
</dbReference>
<proteinExistence type="predicted"/>
<evidence type="ECO:0000313" key="2">
    <source>
        <dbReference type="Proteomes" id="UP001159641"/>
    </source>
</evidence>
<dbReference type="Proteomes" id="UP001159641">
    <property type="component" value="Unassembled WGS sequence"/>
</dbReference>
<dbReference type="InterPro" id="IPR026791">
    <property type="entry name" value="DOCK"/>
</dbReference>
<dbReference type="PANTHER" id="PTHR23317:SF81">
    <property type="entry name" value="DEDICATOR OF CYTOKINESIS PROTEIN 11"/>
    <property type="match status" value="1"/>
</dbReference>
<accession>A0AB34GRS9</accession>